<sequence length="38" mass="4115">MIELFIDSLMALVWAPPPTAVLPPTEPEPPRASLMALV</sequence>
<evidence type="ECO:0000313" key="2">
    <source>
        <dbReference type="Proteomes" id="UP000019854"/>
    </source>
</evidence>
<dbReference type="Proteomes" id="UP000019854">
    <property type="component" value="Unassembled WGS sequence"/>
</dbReference>
<accession>A0A829PE53</accession>
<dbReference type="AlphaFoldDB" id="A0A829PE53"/>
<dbReference type="EMBL" id="JAOX01000001">
    <property type="protein sequence ID" value="ETZ86503.1"/>
    <property type="molecule type" value="Genomic_DNA"/>
</dbReference>
<name>A0A829PE53_9MYCO</name>
<gene>
    <name evidence="1" type="ORF">L829_0040</name>
</gene>
<organism evidence="1 2">
    <name type="scientific">Mycobacteroides abscessus MAB_030201_1075</name>
    <dbReference type="NCBI Taxonomy" id="1335410"/>
    <lineage>
        <taxon>Bacteria</taxon>
        <taxon>Bacillati</taxon>
        <taxon>Actinomycetota</taxon>
        <taxon>Actinomycetes</taxon>
        <taxon>Mycobacteriales</taxon>
        <taxon>Mycobacteriaceae</taxon>
        <taxon>Mycobacteroides</taxon>
        <taxon>Mycobacteroides abscessus</taxon>
    </lineage>
</organism>
<proteinExistence type="predicted"/>
<evidence type="ECO:0000313" key="1">
    <source>
        <dbReference type="EMBL" id="ETZ86503.1"/>
    </source>
</evidence>
<reference evidence="1 2" key="1">
    <citation type="submission" date="2014-01" db="EMBL/GenBank/DDBJ databases">
        <authorList>
            <person name="Zelazny A."/>
            <person name="Olivier K."/>
            <person name="Sampaio E.P."/>
            <person name="Holland S.M."/>
            <person name="Tallon L.J."/>
            <person name="Sadzewicz L.K."/>
            <person name="Sengamalay N."/>
            <person name="Fraser C.M."/>
            <person name="Hine E."/>
            <person name="Shefchek K.A."/>
            <person name="Das S.P."/>
            <person name="Shallom S.J."/>
            <person name="Agrawal S."/>
            <person name="Tettelin H."/>
        </authorList>
    </citation>
    <scope>NUCLEOTIDE SEQUENCE [LARGE SCALE GENOMIC DNA]</scope>
    <source>
        <strain evidence="1 2">MAB_030201_1075</strain>
    </source>
</reference>
<protein>
    <submittedName>
        <fullName evidence="1">Uncharacterized protein</fullName>
    </submittedName>
</protein>
<comment type="caution">
    <text evidence="1">The sequence shown here is derived from an EMBL/GenBank/DDBJ whole genome shotgun (WGS) entry which is preliminary data.</text>
</comment>